<accession>A0A7W5B027</accession>
<evidence type="ECO:0000313" key="2">
    <source>
        <dbReference type="EMBL" id="MBB3111935.1"/>
    </source>
</evidence>
<dbReference type="RefSeq" id="WP_183601782.1">
    <property type="nucleotide sequence ID" value="NZ_JACHXK010000009.1"/>
</dbReference>
<reference evidence="2 3" key="1">
    <citation type="submission" date="2020-08" db="EMBL/GenBank/DDBJ databases">
        <title>Genomic Encyclopedia of Type Strains, Phase III (KMG-III): the genomes of soil and plant-associated and newly described type strains.</title>
        <authorList>
            <person name="Whitman W."/>
        </authorList>
    </citation>
    <scope>NUCLEOTIDE SEQUENCE [LARGE SCALE GENOMIC DNA]</scope>
    <source>
        <strain evidence="2 3">CECT 5862</strain>
    </source>
</reference>
<dbReference type="Proteomes" id="UP000570361">
    <property type="component" value="Unassembled WGS sequence"/>
</dbReference>
<feature type="region of interest" description="Disordered" evidence="1">
    <location>
        <begin position="408"/>
        <end position="427"/>
    </location>
</feature>
<dbReference type="AlphaFoldDB" id="A0A7W5B027"/>
<dbReference type="SUPFAM" id="SSF55383">
    <property type="entry name" value="Copper amine oxidase, domain N"/>
    <property type="match status" value="1"/>
</dbReference>
<dbReference type="EMBL" id="JACHXK010000009">
    <property type="protein sequence ID" value="MBB3111935.1"/>
    <property type="molecule type" value="Genomic_DNA"/>
</dbReference>
<evidence type="ECO:0008006" key="4">
    <source>
        <dbReference type="Google" id="ProtNLM"/>
    </source>
</evidence>
<sequence length="481" mass="53379">MVVIRTKWMFILLAAVMIGGAVPLTVGKAAASAPVPDQPSTVATNPGKQLIPLLMNNYFVLFPGEKAPFIKSNRLMVPLQTFAKAIGAFVDERDGSKGTYYMIWPSGMAGLETSVTGLRAGFDWAVYGGDMGFGIGALPEYRAGELFIPVTPVLDGLDPYSYEMRRIRHYNYLAIMDPADALLLDEVKDDDIPHIDYPPMMSEAPYPLIPTALAQKVIQSGSGKQIYRMTMEMERADGIGERMEAIELQIIAVDQQGKATKLTQQRPPADGTVHTVVFDMPREPAYVLVQSTPIYKEEPAYKTGYELQAAMASAMAKVYNRRSLFEDLRLYPVAYTVDPYETRLSVTKPAWDRTPITAQEIDTLRHAVFEIAGRSFPLDIEPVKRRAEPDLAGTITMIEASGRIWISSTPSTADSADGESSTRRWQGTPEPYLFIHRNNSEEGMSPNELTIGMKVEAWINGPPKREGTVEQVRLFELVVQE</sequence>
<evidence type="ECO:0000256" key="1">
    <source>
        <dbReference type="SAM" id="MobiDB-lite"/>
    </source>
</evidence>
<keyword evidence="3" id="KW-1185">Reference proteome</keyword>
<name>A0A7W5B027_9BACL</name>
<proteinExistence type="predicted"/>
<dbReference type="InterPro" id="IPR036582">
    <property type="entry name" value="Mao_N_sf"/>
</dbReference>
<gene>
    <name evidence="2" type="ORF">FHS18_004003</name>
</gene>
<comment type="caution">
    <text evidence="2">The sequence shown here is derived from an EMBL/GenBank/DDBJ whole genome shotgun (WGS) entry which is preliminary data.</text>
</comment>
<organism evidence="2 3">
    <name type="scientific">Paenibacillus phyllosphaerae</name>
    <dbReference type="NCBI Taxonomy" id="274593"/>
    <lineage>
        <taxon>Bacteria</taxon>
        <taxon>Bacillati</taxon>
        <taxon>Bacillota</taxon>
        <taxon>Bacilli</taxon>
        <taxon>Bacillales</taxon>
        <taxon>Paenibacillaceae</taxon>
        <taxon>Paenibacillus</taxon>
    </lineage>
</organism>
<protein>
    <recommendedName>
        <fullName evidence="4">Copper amine oxidase-like N-terminal domain-containing protein</fullName>
    </recommendedName>
</protein>
<evidence type="ECO:0000313" key="3">
    <source>
        <dbReference type="Proteomes" id="UP000570361"/>
    </source>
</evidence>